<keyword evidence="2" id="KW-1185">Reference proteome</keyword>
<proteinExistence type="predicted"/>
<comment type="caution">
    <text evidence="1">The sequence shown here is derived from an EMBL/GenBank/DDBJ whole genome shotgun (WGS) entry which is preliminary data.</text>
</comment>
<sequence length="148" mass="15526">MSLSLRPIIINPIIIPGFQSPTVTSTGSSIFDRCTTGSGGSLSPGRRLSESCEQGWYGYSAADVTAGNAYAIVDLQTSVVLSGVVELTAKSSNRPYGIQLSQANTATATSWTTVASFFFTQVGMRAQEAVCVYTSARVCPEAAKPMLA</sequence>
<evidence type="ECO:0008006" key="3">
    <source>
        <dbReference type="Google" id="ProtNLM"/>
    </source>
</evidence>
<protein>
    <recommendedName>
        <fullName evidence="3">F5/8 type C domain-containing protein</fullName>
    </recommendedName>
</protein>
<dbReference type="EMBL" id="JBGBPQ010000004">
    <property type="protein sequence ID" value="KAL1525119.1"/>
    <property type="molecule type" value="Genomic_DNA"/>
</dbReference>
<dbReference type="AlphaFoldDB" id="A0AB34JSC8"/>
<evidence type="ECO:0000313" key="1">
    <source>
        <dbReference type="EMBL" id="KAL1525119.1"/>
    </source>
</evidence>
<dbReference type="Proteomes" id="UP001515480">
    <property type="component" value="Unassembled WGS sequence"/>
</dbReference>
<gene>
    <name evidence="1" type="ORF">AB1Y20_019991</name>
</gene>
<accession>A0AB34JSC8</accession>
<name>A0AB34JSC8_PRYPA</name>
<organism evidence="1 2">
    <name type="scientific">Prymnesium parvum</name>
    <name type="common">Toxic golden alga</name>
    <dbReference type="NCBI Taxonomy" id="97485"/>
    <lineage>
        <taxon>Eukaryota</taxon>
        <taxon>Haptista</taxon>
        <taxon>Haptophyta</taxon>
        <taxon>Prymnesiophyceae</taxon>
        <taxon>Prymnesiales</taxon>
        <taxon>Prymnesiaceae</taxon>
        <taxon>Prymnesium</taxon>
    </lineage>
</organism>
<reference evidence="1 2" key="1">
    <citation type="journal article" date="2024" name="Science">
        <title>Giant polyketide synthase enzymes in the biosynthesis of giant marine polyether toxins.</title>
        <authorList>
            <person name="Fallon T.R."/>
            <person name="Shende V.V."/>
            <person name="Wierzbicki I.H."/>
            <person name="Pendleton A.L."/>
            <person name="Watervoot N.F."/>
            <person name="Auber R.P."/>
            <person name="Gonzalez D.J."/>
            <person name="Wisecaver J.H."/>
            <person name="Moore B.S."/>
        </authorList>
    </citation>
    <scope>NUCLEOTIDE SEQUENCE [LARGE SCALE GENOMIC DNA]</scope>
    <source>
        <strain evidence="1 2">12B1</strain>
    </source>
</reference>
<evidence type="ECO:0000313" key="2">
    <source>
        <dbReference type="Proteomes" id="UP001515480"/>
    </source>
</evidence>